<accession>A0A6A1WSF8</accession>
<evidence type="ECO:0000259" key="2">
    <source>
        <dbReference type="Pfam" id="PF03407"/>
    </source>
</evidence>
<feature type="transmembrane region" description="Helical" evidence="1">
    <location>
        <begin position="71"/>
        <end position="90"/>
    </location>
</feature>
<dbReference type="OrthoDB" id="540503at2759"/>
<dbReference type="EMBL" id="RXIC02000005">
    <property type="protein sequence ID" value="KAB1228265.1"/>
    <property type="molecule type" value="Genomic_DNA"/>
</dbReference>
<dbReference type="AlphaFoldDB" id="A0A6A1WSF8"/>
<organism evidence="3 4">
    <name type="scientific">Morella rubra</name>
    <name type="common">Chinese bayberry</name>
    <dbReference type="NCBI Taxonomy" id="262757"/>
    <lineage>
        <taxon>Eukaryota</taxon>
        <taxon>Viridiplantae</taxon>
        <taxon>Streptophyta</taxon>
        <taxon>Embryophyta</taxon>
        <taxon>Tracheophyta</taxon>
        <taxon>Spermatophyta</taxon>
        <taxon>Magnoliopsida</taxon>
        <taxon>eudicotyledons</taxon>
        <taxon>Gunneridae</taxon>
        <taxon>Pentapetalae</taxon>
        <taxon>rosids</taxon>
        <taxon>fabids</taxon>
        <taxon>Fagales</taxon>
        <taxon>Myricaceae</taxon>
        <taxon>Morella</taxon>
    </lineage>
</organism>
<dbReference type="Pfam" id="PF03407">
    <property type="entry name" value="Nucleotid_trans"/>
    <property type="match status" value="1"/>
</dbReference>
<keyword evidence="1" id="KW-0812">Transmembrane</keyword>
<evidence type="ECO:0000313" key="3">
    <source>
        <dbReference type="EMBL" id="KAB1228265.1"/>
    </source>
</evidence>
<feature type="domain" description="Nucleotide-diphospho-sugar transferase" evidence="2">
    <location>
        <begin position="172"/>
        <end position="372"/>
    </location>
</feature>
<gene>
    <name evidence="3" type="ORF">CJ030_MR7G001992</name>
</gene>
<dbReference type="PANTHER" id="PTHR46038:SF12">
    <property type="entry name" value="OS03G0731800 PROTEIN"/>
    <property type="match status" value="1"/>
</dbReference>
<keyword evidence="4" id="KW-1185">Reference proteome</keyword>
<dbReference type="InterPro" id="IPR044821">
    <property type="entry name" value="At1g28695/At4g15970-like"/>
</dbReference>
<keyword evidence="1" id="KW-1133">Transmembrane helix</keyword>
<name>A0A6A1WSF8_9ROSI</name>
<proteinExistence type="predicted"/>
<dbReference type="InterPro" id="IPR005069">
    <property type="entry name" value="Nucl-diP-sugar_transferase"/>
</dbReference>
<comment type="caution">
    <text evidence="3">The sequence shown here is derived from an EMBL/GenBank/DDBJ whole genome shotgun (WGS) entry which is preliminary data.</text>
</comment>
<dbReference type="Proteomes" id="UP000516437">
    <property type="component" value="Unassembled WGS sequence"/>
</dbReference>
<protein>
    <recommendedName>
        <fullName evidence="2">Nucleotide-diphospho-sugar transferase domain-containing protein</fullName>
    </recommendedName>
</protein>
<dbReference type="PANTHER" id="PTHR46038">
    <property type="entry name" value="EXPRESSED PROTEIN-RELATED"/>
    <property type="match status" value="1"/>
</dbReference>
<sequence length="418" mass="48333">MRKFNVPVGHHQADCMTFQPIKFSVFCALWAPFYTVQNQKLLLHGKLYIIHSSKSQNPNYSRHMDYGKLSIGNPGLLFLFLAGVFYVFVWSSTLTNPFSAFQESHCRLPNTTPIDSPRDDLEEALSKASMANKTVIIAVVNKAYADQGIKADTTMLDLFLESFWLGENTRPLLDHLLLVAMDQTAYDRCLFRRLNCYKLVTGGVDYGGEKIYMSEEFIKMMWKRTHFLLEVLKRGYSFIFTDTDVMWLRNPFLRLSKNESQDLQISTDVHLPHLSPEHRLINTGFYYIRSNNKTVELLNTWYEKKDNATGQKEQDVLLGLIHGGIIRHLNLSVTFLDTLYFSGFCEESKDFRAVATVHANCCRSISAKVNDLKAVLRDWKRFKKISSYKRLAHVTANLKWTGHFGCWNSWRVENKSRS</sequence>
<keyword evidence="1" id="KW-0472">Membrane</keyword>
<reference evidence="3 4" key="1">
    <citation type="journal article" date="2019" name="Plant Biotechnol. J.">
        <title>The red bayberry genome and genetic basis of sex determination.</title>
        <authorList>
            <person name="Jia H.M."/>
            <person name="Jia H.J."/>
            <person name="Cai Q.L."/>
            <person name="Wang Y."/>
            <person name="Zhao H.B."/>
            <person name="Yang W.F."/>
            <person name="Wang G.Y."/>
            <person name="Li Y.H."/>
            <person name="Zhan D.L."/>
            <person name="Shen Y.T."/>
            <person name="Niu Q.F."/>
            <person name="Chang L."/>
            <person name="Qiu J."/>
            <person name="Zhao L."/>
            <person name="Xie H.B."/>
            <person name="Fu W.Y."/>
            <person name="Jin J."/>
            <person name="Li X.W."/>
            <person name="Jiao Y."/>
            <person name="Zhou C.C."/>
            <person name="Tu T."/>
            <person name="Chai C.Y."/>
            <person name="Gao J.L."/>
            <person name="Fan L.J."/>
            <person name="van de Weg E."/>
            <person name="Wang J.Y."/>
            <person name="Gao Z.S."/>
        </authorList>
    </citation>
    <scope>NUCLEOTIDE SEQUENCE [LARGE SCALE GENOMIC DNA]</scope>
    <source>
        <tissue evidence="3">Leaves</tissue>
    </source>
</reference>
<evidence type="ECO:0000313" key="4">
    <source>
        <dbReference type="Proteomes" id="UP000516437"/>
    </source>
</evidence>
<evidence type="ECO:0000256" key="1">
    <source>
        <dbReference type="SAM" id="Phobius"/>
    </source>
</evidence>